<dbReference type="PANTHER" id="PTHR10458:SF21">
    <property type="entry name" value="PEPTIDE DEFORMYLASE"/>
    <property type="match status" value="1"/>
</dbReference>
<evidence type="ECO:0000256" key="2">
    <source>
        <dbReference type="ARBA" id="ARBA00022723"/>
    </source>
</evidence>
<evidence type="ECO:0000256" key="4">
    <source>
        <dbReference type="ARBA" id="ARBA00022917"/>
    </source>
</evidence>
<feature type="binding site" evidence="6">
    <location>
        <position position="143"/>
    </location>
    <ligand>
        <name>Fe cation</name>
        <dbReference type="ChEBI" id="CHEBI:24875"/>
    </ligand>
</feature>
<dbReference type="RefSeq" id="WP_108603537.1">
    <property type="nucleotide sequence ID" value="NZ_CP026604.1"/>
</dbReference>
<dbReference type="PANTHER" id="PTHR10458">
    <property type="entry name" value="PEPTIDE DEFORMYLASE"/>
    <property type="match status" value="1"/>
</dbReference>
<organism evidence="7 8">
    <name type="scientific">Saccharobesus litoralis</name>
    <dbReference type="NCBI Taxonomy" id="2172099"/>
    <lineage>
        <taxon>Bacteria</taxon>
        <taxon>Pseudomonadati</taxon>
        <taxon>Pseudomonadota</taxon>
        <taxon>Gammaproteobacteria</taxon>
        <taxon>Alteromonadales</taxon>
        <taxon>Alteromonadaceae</taxon>
        <taxon>Saccharobesus</taxon>
    </lineage>
</organism>
<evidence type="ECO:0000256" key="6">
    <source>
        <dbReference type="HAMAP-Rule" id="MF_00163"/>
    </source>
</evidence>
<dbReference type="GO" id="GO:0046872">
    <property type="term" value="F:metal ion binding"/>
    <property type="evidence" value="ECO:0007669"/>
    <property type="project" value="UniProtKB-KW"/>
</dbReference>
<name>A0A2S0VTS4_9ALTE</name>
<dbReference type="PIRSF" id="PIRSF004749">
    <property type="entry name" value="Pep_def"/>
    <property type="match status" value="1"/>
</dbReference>
<keyword evidence="5 6" id="KW-0408">Iron</keyword>
<dbReference type="Pfam" id="PF01327">
    <property type="entry name" value="Pep_deformylase"/>
    <property type="match status" value="1"/>
</dbReference>
<evidence type="ECO:0000256" key="3">
    <source>
        <dbReference type="ARBA" id="ARBA00022801"/>
    </source>
</evidence>
<feature type="binding site" evidence="6">
    <location>
        <position position="101"/>
    </location>
    <ligand>
        <name>Fe cation</name>
        <dbReference type="ChEBI" id="CHEBI:24875"/>
    </ligand>
</feature>
<dbReference type="EMBL" id="CP026604">
    <property type="protein sequence ID" value="AWB67490.1"/>
    <property type="molecule type" value="Genomic_DNA"/>
</dbReference>
<comment type="similarity">
    <text evidence="1 6">Belongs to the polypeptide deformylase family.</text>
</comment>
<dbReference type="SUPFAM" id="SSF56420">
    <property type="entry name" value="Peptide deformylase"/>
    <property type="match status" value="1"/>
</dbReference>
<accession>A0A2S0VTS4</accession>
<evidence type="ECO:0000256" key="1">
    <source>
        <dbReference type="ARBA" id="ARBA00010759"/>
    </source>
</evidence>
<dbReference type="InterPro" id="IPR023635">
    <property type="entry name" value="Peptide_deformylase"/>
</dbReference>
<dbReference type="KEGG" id="cate:C2869_14040"/>
<evidence type="ECO:0000256" key="5">
    <source>
        <dbReference type="ARBA" id="ARBA00023004"/>
    </source>
</evidence>
<gene>
    <name evidence="6 7" type="primary">def</name>
    <name evidence="7" type="ORF">C2869_14040</name>
</gene>
<keyword evidence="3 6" id="KW-0378">Hydrolase</keyword>
<reference evidence="7 8" key="1">
    <citation type="submission" date="2018-01" db="EMBL/GenBank/DDBJ databases">
        <title>Genome sequence of a Cantenovulum-like bacteria.</title>
        <authorList>
            <person name="Tan W.R."/>
            <person name="Lau N.-S."/>
            <person name="Go F."/>
            <person name="Amirul A.-A.A."/>
        </authorList>
    </citation>
    <scope>NUCLEOTIDE SEQUENCE [LARGE SCALE GENOMIC DNA]</scope>
    <source>
        <strain evidence="7 8">CCB-QB4</strain>
    </source>
</reference>
<sequence>MSLEALPIAQVGQAILKQPAQPVKMFDDGLNQFVEQLLTTMLKANGIGIAAPQVFDPRAIMIIASKANPRYPDAPDMQPIVMINPKLLSHNNITDKQYEGCLSVPGVRGLVPRYTEIEFEYQDLKGQIHRQSWQGFLARIFQHELDHLLGKTWLDRVESNQDIIAESVLVQQMANSHPKTSEN</sequence>
<comment type="catalytic activity">
    <reaction evidence="6">
        <text>N-terminal N-formyl-L-methionyl-[peptide] + H2O = N-terminal L-methionyl-[peptide] + formate</text>
        <dbReference type="Rhea" id="RHEA:24420"/>
        <dbReference type="Rhea" id="RHEA-COMP:10639"/>
        <dbReference type="Rhea" id="RHEA-COMP:10640"/>
        <dbReference type="ChEBI" id="CHEBI:15377"/>
        <dbReference type="ChEBI" id="CHEBI:15740"/>
        <dbReference type="ChEBI" id="CHEBI:49298"/>
        <dbReference type="ChEBI" id="CHEBI:64731"/>
        <dbReference type="EC" id="3.5.1.88"/>
    </reaction>
</comment>
<dbReference type="GO" id="GO:0006412">
    <property type="term" value="P:translation"/>
    <property type="evidence" value="ECO:0007669"/>
    <property type="project" value="UniProtKB-UniRule"/>
</dbReference>
<dbReference type="OrthoDB" id="9804313at2"/>
<dbReference type="InterPro" id="IPR036821">
    <property type="entry name" value="Peptide_deformylase_sf"/>
</dbReference>
<keyword evidence="2 6" id="KW-0479">Metal-binding</keyword>
<dbReference type="Proteomes" id="UP000244441">
    <property type="component" value="Chromosome"/>
</dbReference>
<keyword evidence="4 6" id="KW-0648">Protein biosynthesis</keyword>
<feature type="active site" evidence="6">
    <location>
        <position position="144"/>
    </location>
</feature>
<dbReference type="Gene3D" id="3.90.45.10">
    <property type="entry name" value="Peptide deformylase"/>
    <property type="match status" value="1"/>
</dbReference>
<dbReference type="GO" id="GO:0042586">
    <property type="term" value="F:peptide deformylase activity"/>
    <property type="evidence" value="ECO:0007669"/>
    <property type="project" value="UniProtKB-UniRule"/>
</dbReference>
<dbReference type="HAMAP" id="MF_00163">
    <property type="entry name" value="Pep_deformylase"/>
    <property type="match status" value="1"/>
</dbReference>
<comment type="function">
    <text evidence="6">Removes the formyl group from the N-terminal Met of newly synthesized proteins. Requires at least a dipeptide for an efficient rate of reaction. N-terminal L-methionine is a prerequisite for activity but the enzyme has broad specificity at other positions.</text>
</comment>
<keyword evidence="8" id="KW-1185">Reference proteome</keyword>
<protein>
    <recommendedName>
        <fullName evidence="6">Peptide deformylase</fullName>
        <shortName evidence="6">PDF</shortName>
        <ecNumber evidence="6">3.5.1.88</ecNumber>
    </recommendedName>
    <alternativeName>
        <fullName evidence="6">Polypeptide deformylase</fullName>
    </alternativeName>
</protein>
<dbReference type="NCBIfam" id="NF001159">
    <property type="entry name" value="PRK00150.1-3"/>
    <property type="match status" value="1"/>
</dbReference>
<proteinExistence type="inferred from homology"/>
<evidence type="ECO:0000313" key="8">
    <source>
        <dbReference type="Proteomes" id="UP000244441"/>
    </source>
</evidence>
<dbReference type="CDD" id="cd00487">
    <property type="entry name" value="Pep_deformylase"/>
    <property type="match status" value="1"/>
</dbReference>
<dbReference type="AlphaFoldDB" id="A0A2S0VTS4"/>
<comment type="cofactor">
    <cofactor evidence="6">
        <name>Fe(2+)</name>
        <dbReference type="ChEBI" id="CHEBI:29033"/>
    </cofactor>
    <text evidence="6">Binds 1 Fe(2+) ion.</text>
</comment>
<dbReference type="EC" id="3.5.1.88" evidence="6"/>
<evidence type="ECO:0000313" key="7">
    <source>
        <dbReference type="EMBL" id="AWB67490.1"/>
    </source>
</evidence>
<dbReference type="NCBIfam" id="TIGR00079">
    <property type="entry name" value="pept_deformyl"/>
    <property type="match status" value="1"/>
</dbReference>
<dbReference type="PRINTS" id="PR01576">
    <property type="entry name" value="PDEFORMYLASE"/>
</dbReference>
<feature type="binding site" evidence="6">
    <location>
        <position position="147"/>
    </location>
    <ligand>
        <name>Fe cation</name>
        <dbReference type="ChEBI" id="CHEBI:24875"/>
    </ligand>
</feature>